<protein>
    <submittedName>
        <fullName evidence="2">Uncharacterized protein</fullName>
    </submittedName>
</protein>
<name>A0A9W8BBA9_9FUNG</name>
<feature type="region of interest" description="Disordered" evidence="1">
    <location>
        <begin position="1"/>
        <end position="54"/>
    </location>
</feature>
<feature type="compositionally biased region" description="Polar residues" evidence="1">
    <location>
        <begin position="150"/>
        <end position="159"/>
    </location>
</feature>
<gene>
    <name evidence="2" type="ORF">H4R34_001153</name>
</gene>
<keyword evidence="3" id="KW-1185">Reference proteome</keyword>
<evidence type="ECO:0000256" key="1">
    <source>
        <dbReference type="SAM" id="MobiDB-lite"/>
    </source>
</evidence>
<reference evidence="2" key="1">
    <citation type="submission" date="2022-07" db="EMBL/GenBank/DDBJ databases">
        <title>Phylogenomic reconstructions and comparative analyses of Kickxellomycotina fungi.</title>
        <authorList>
            <person name="Reynolds N.K."/>
            <person name="Stajich J.E."/>
            <person name="Barry K."/>
            <person name="Grigoriev I.V."/>
            <person name="Crous P."/>
            <person name="Smith M.E."/>
        </authorList>
    </citation>
    <scope>NUCLEOTIDE SEQUENCE</scope>
    <source>
        <strain evidence="2">RSA 567</strain>
    </source>
</reference>
<organism evidence="2 3">
    <name type="scientific">Dimargaris verticillata</name>
    <dbReference type="NCBI Taxonomy" id="2761393"/>
    <lineage>
        <taxon>Eukaryota</taxon>
        <taxon>Fungi</taxon>
        <taxon>Fungi incertae sedis</taxon>
        <taxon>Zoopagomycota</taxon>
        <taxon>Kickxellomycotina</taxon>
        <taxon>Dimargaritomycetes</taxon>
        <taxon>Dimargaritales</taxon>
        <taxon>Dimargaritaceae</taxon>
        <taxon>Dimargaris</taxon>
    </lineage>
</organism>
<dbReference type="EMBL" id="JANBQB010000046">
    <property type="protein sequence ID" value="KAJ1983639.1"/>
    <property type="molecule type" value="Genomic_DNA"/>
</dbReference>
<evidence type="ECO:0000313" key="2">
    <source>
        <dbReference type="EMBL" id="KAJ1983639.1"/>
    </source>
</evidence>
<sequence length="171" mass="17682">MDKSDHFTGPSIMTSEELGQPQKQPYGSETDETELTPDNEGLPGPGIRGLTSESGDAVAKLEQAILDSSLSEVKKSEFLQLVAQIKDSPSNSASFDHEQLSPAPSNEPNAGSEKDATDPKYQLISMALSAMMGSSNQSSQAPGSGGSGGTAQLIQSILSQFAKPPAPGASS</sequence>
<feature type="region of interest" description="Disordered" evidence="1">
    <location>
        <begin position="88"/>
        <end position="171"/>
    </location>
</feature>
<accession>A0A9W8BBA9</accession>
<dbReference type="Proteomes" id="UP001151582">
    <property type="component" value="Unassembled WGS sequence"/>
</dbReference>
<comment type="caution">
    <text evidence="2">The sequence shown here is derived from an EMBL/GenBank/DDBJ whole genome shotgun (WGS) entry which is preliminary data.</text>
</comment>
<proteinExistence type="predicted"/>
<dbReference type="AlphaFoldDB" id="A0A9W8BBA9"/>
<evidence type="ECO:0000313" key="3">
    <source>
        <dbReference type="Proteomes" id="UP001151582"/>
    </source>
</evidence>
<feature type="compositionally biased region" description="Low complexity" evidence="1">
    <location>
        <begin position="133"/>
        <end position="142"/>
    </location>
</feature>